<dbReference type="Proteomes" id="UP000635142">
    <property type="component" value="Unassembled WGS sequence"/>
</dbReference>
<dbReference type="InterPro" id="IPR010985">
    <property type="entry name" value="Ribbon_hlx_hlx"/>
</dbReference>
<dbReference type="AlphaFoldDB" id="A0A927HGW9"/>
<keyword evidence="2" id="KW-1185">Reference proteome</keyword>
<proteinExistence type="predicted"/>
<dbReference type="RefSeq" id="WP_191076923.1">
    <property type="nucleotide sequence ID" value="NZ_JBHSVY010000001.1"/>
</dbReference>
<dbReference type="Pfam" id="PF12441">
    <property type="entry name" value="CopG_antitoxin"/>
    <property type="match status" value="1"/>
</dbReference>
<evidence type="ECO:0000313" key="2">
    <source>
        <dbReference type="Proteomes" id="UP000635142"/>
    </source>
</evidence>
<dbReference type="InterPro" id="IPR022148">
    <property type="entry name" value="CopG_antitoxin"/>
</dbReference>
<protein>
    <submittedName>
        <fullName evidence="1">Ribbon-helix-helix protein, CopG family</fullName>
    </submittedName>
</protein>
<dbReference type="GO" id="GO:0006355">
    <property type="term" value="P:regulation of DNA-templated transcription"/>
    <property type="evidence" value="ECO:0007669"/>
    <property type="project" value="InterPro"/>
</dbReference>
<name>A0A927HGW9_9RHOB</name>
<reference evidence="1" key="1">
    <citation type="submission" date="2020-08" db="EMBL/GenBank/DDBJ databases">
        <title>Sulfitobacter aestuariivivens sp. nov., isolated from a tidal flat.</title>
        <authorList>
            <person name="Park S."/>
            <person name="Yoon J.-H."/>
        </authorList>
    </citation>
    <scope>NUCLEOTIDE SEQUENCE</scope>
    <source>
        <strain evidence="1">TSTF-M16</strain>
    </source>
</reference>
<accession>A0A927HGW9</accession>
<organism evidence="1 2">
    <name type="scientific">Sulfitobacter aestuariivivens</name>
    <dbReference type="NCBI Taxonomy" id="2766981"/>
    <lineage>
        <taxon>Bacteria</taxon>
        <taxon>Pseudomonadati</taxon>
        <taxon>Pseudomonadota</taxon>
        <taxon>Alphaproteobacteria</taxon>
        <taxon>Rhodobacterales</taxon>
        <taxon>Roseobacteraceae</taxon>
        <taxon>Sulfitobacter</taxon>
    </lineage>
</organism>
<comment type="caution">
    <text evidence="1">The sequence shown here is derived from an EMBL/GenBank/DDBJ whole genome shotgun (WGS) entry which is preliminary data.</text>
</comment>
<evidence type="ECO:0000313" key="1">
    <source>
        <dbReference type="EMBL" id="MBD3665889.1"/>
    </source>
</evidence>
<dbReference type="EMBL" id="JACTAG010000003">
    <property type="protein sequence ID" value="MBD3665889.1"/>
    <property type="molecule type" value="Genomic_DNA"/>
</dbReference>
<gene>
    <name evidence="1" type="ORF">H9Q16_18280</name>
</gene>
<dbReference type="SUPFAM" id="SSF47598">
    <property type="entry name" value="Ribbon-helix-helix"/>
    <property type="match status" value="1"/>
</dbReference>
<sequence length="82" mass="9264">MTKPSLKVPAMTTDAEAEAFLDQDLSDLDLTQFKPADWERQPKTARINMRVPQALVDALKAKAAKRGIPYQRLIREAIERAI</sequence>